<organism evidence="4 5">
    <name type="scientific">Thermatribacter velox</name>
    <dbReference type="NCBI Taxonomy" id="3039681"/>
    <lineage>
        <taxon>Bacteria</taxon>
        <taxon>Pseudomonadati</taxon>
        <taxon>Atribacterota</taxon>
        <taxon>Atribacteria</taxon>
        <taxon>Atribacterales</taxon>
        <taxon>Thermatribacteraceae</taxon>
        <taxon>Thermatribacter</taxon>
    </lineage>
</organism>
<dbReference type="Proteomes" id="UP001461341">
    <property type="component" value="Chromosome"/>
</dbReference>
<gene>
    <name evidence="4" type="ORF">QBE54_01390</name>
</gene>
<dbReference type="EMBL" id="CP121689">
    <property type="protein sequence ID" value="WZL76415.1"/>
    <property type="molecule type" value="Genomic_DNA"/>
</dbReference>
<feature type="domain" description="NADPH-dependent FMN reductase-like" evidence="3">
    <location>
        <begin position="1"/>
        <end position="142"/>
    </location>
</feature>
<dbReference type="InterPro" id="IPR029039">
    <property type="entry name" value="Flavoprotein-like_sf"/>
</dbReference>
<name>A0ABZ2YBP3_9BACT</name>
<proteinExistence type="predicted"/>
<dbReference type="InterPro" id="IPR051796">
    <property type="entry name" value="ISF_SsuE-like"/>
</dbReference>
<evidence type="ECO:0000256" key="1">
    <source>
        <dbReference type="ARBA" id="ARBA00022630"/>
    </source>
</evidence>
<dbReference type="Pfam" id="PF03358">
    <property type="entry name" value="FMN_red"/>
    <property type="match status" value="1"/>
</dbReference>
<keyword evidence="5" id="KW-1185">Reference proteome</keyword>
<dbReference type="PANTHER" id="PTHR43278">
    <property type="entry name" value="NAD(P)H-DEPENDENT FMN-CONTAINING OXIDOREDUCTASE YWQN-RELATED"/>
    <property type="match status" value="1"/>
</dbReference>
<accession>A0ABZ2YBP3</accession>
<dbReference type="PANTHER" id="PTHR43278:SF2">
    <property type="entry name" value="IRON-SULFUR FLAVOPROTEIN"/>
    <property type="match status" value="1"/>
</dbReference>
<keyword evidence="2" id="KW-0288">FMN</keyword>
<dbReference type="InterPro" id="IPR005025">
    <property type="entry name" value="FMN_Rdtase-like_dom"/>
</dbReference>
<dbReference type="Gene3D" id="3.40.50.360">
    <property type="match status" value="1"/>
</dbReference>
<evidence type="ECO:0000313" key="4">
    <source>
        <dbReference type="EMBL" id="WZL76415.1"/>
    </source>
</evidence>
<evidence type="ECO:0000259" key="3">
    <source>
        <dbReference type="Pfam" id="PF03358"/>
    </source>
</evidence>
<keyword evidence="1" id="KW-0285">Flavoprotein</keyword>
<dbReference type="RefSeq" id="WP_369018577.1">
    <property type="nucleotide sequence ID" value="NZ_CP121689.1"/>
</dbReference>
<evidence type="ECO:0000313" key="5">
    <source>
        <dbReference type="Proteomes" id="UP001461341"/>
    </source>
</evidence>
<sequence>MQVVGFVGSPRKGGNTQLLVERVLSGASSKGAQTSIYFLNELNIRGCQACNYCKEHGECRQQDDMVQLYKAIKEAKGLVIGSPIYMDYLSAQTKLFLDRLFAFLGPDLRPTLYSGKRAVLVYSQGGGNNPEVMDSLAKFLRGVLGIEVRGVVGGNGFNELGAVKNRDDLLNKAFSLGQELVSE</sequence>
<protein>
    <submittedName>
        <fullName evidence="4">Flavodoxin family protein</fullName>
    </submittedName>
</protein>
<dbReference type="SUPFAM" id="SSF52218">
    <property type="entry name" value="Flavoproteins"/>
    <property type="match status" value="1"/>
</dbReference>
<reference evidence="4 5" key="1">
    <citation type="submission" date="2023-03" db="EMBL/GenBank/DDBJ databases">
        <title>Novel Species.</title>
        <authorList>
            <person name="Ma S."/>
        </authorList>
    </citation>
    <scope>NUCLEOTIDE SEQUENCE [LARGE SCALE GENOMIC DNA]</scope>
    <source>
        <strain evidence="4 5">B11</strain>
    </source>
</reference>
<evidence type="ECO:0000256" key="2">
    <source>
        <dbReference type="ARBA" id="ARBA00022643"/>
    </source>
</evidence>